<organism evidence="1 2">
    <name type="scientific">Paramuribaculum intestinale</name>
    <dbReference type="NCBI Taxonomy" id="2094151"/>
    <lineage>
        <taxon>Bacteria</taxon>
        <taxon>Pseudomonadati</taxon>
        <taxon>Bacteroidota</taxon>
        <taxon>Bacteroidia</taxon>
        <taxon>Bacteroidales</taxon>
        <taxon>Muribaculaceae</taxon>
        <taxon>Paramuribaculum</taxon>
    </lineage>
</organism>
<dbReference type="EMBL" id="PUBV01000019">
    <property type="protein sequence ID" value="PWB06802.1"/>
    <property type="molecule type" value="Genomic_DNA"/>
</dbReference>
<evidence type="ECO:0000313" key="1">
    <source>
        <dbReference type="EMBL" id="PWB06802.1"/>
    </source>
</evidence>
<comment type="caution">
    <text evidence="1">The sequence shown here is derived from an EMBL/GenBank/DDBJ whole genome shotgun (WGS) entry which is preliminary data.</text>
</comment>
<keyword evidence="2" id="KW-1185">Reference proteome</keyword>
<reference evidence="2" key="1">
    <citation type="submission" date="2018-02" db="EMBL/GenBank/DDBJ databases">
        <authorList>
            <person name="Clavel T."/>
            <person name="Strowig T."/>
        </authorList>
    </citation>
    <scope>NUCLEOTIDE SEQUENCE [LARGE SCALE GENOMIC DNA]</scope>
    <source>
        <strain evidence="2">DSM 100764</strain>
    </source>
</reference>
<evidence type="ECO:0000313" key="2">
    <source>
        <dbReference type="Proteomes" id="UP000244925"/>
    </source>
</evidence>
<dbReference type="Proteomes" id="UP000244925">
    <property type="component" value="Unassembled WGS sequence"/>
</dbReference>
<dbReference type="AlphaFoldDB" id="A0A2V1IX36"/>
<sequence length="191" mass="19939">MAAVASGVVSCGRSDGERIATPRPRAYPRIEVAESDYRRGDSLPSGFAVSSRAEAVLGGSGDNRWLTIVYPDYGGARLHLTFTVSDDPDAVSANRIERIALNAGQASLSASDTTVGGGMASITFFRCDEPSVTPLQMIARCGTLTVSGALTGLDSEASPDSLGPLLDAIERDFAAGMDSTAIHSSVLWRGR</sequence>
<name>A0A2V1IX36_9BACT</name>
<proteinExistence type="predicted"/>
<accession>A0A2V1IX36</accession>
<gene>
    <name evidence="1" type="ORF">C5O25_09175</name>
</gene>
<protein>
    <submittedName>
        <fullName evidence="1">Uncharacterized protein</fullName>
    </submittedName>
</protein>